<evidence type="ECO:0000256" key="2">
    <source>
        <dbReference type="ARBA" id="ARBA00022723"/>
    </source>
</evidence>
<dbReference type="GO" id="GO:0046872">
    <property type="term" value="F:metal ion binding"/>
    <property type="evidence" value="ECO:0007669"/>
    <property type="project" value="UniProtKB-KW"/>
</dbReference>
<dbReference type="EMBL" id="SOGT01000005">
    <property type="protein sequence ID" value="TFD27742.1"/>
    <property type="molecule type" value="Genomic_DNA"/>
</dbReference>
<protein>
    <recommendedName>
        <fullName evidence="4">HpcH/HpaI aldolase/citrate lyase domain-containing protein</fullName>
    </recommendedName>
</protein>
<dbReference type="GO" id="GO:0005737">
    <property type="term" value="C:cytoplasm"/>
    <property type="evidence" value="ECO:0007669"/>
    <property type="project" value="TreeGrafter"/>
</dbReference>
<sequence>MVQTVSPAGNINLLKAKILRGETVVGLSCALGSAQIAEEFALAEFDYIYIDQQHGLTSQDTMIEMLRAIARSSTTPLVRVAQNNAGLIGQALDAGAEGIIVPMVNNAAEAQLAVAACRYFPQGRRSWGPIRAKYGLGTDPAAVNREVLCLVMIETSEALANVDEIVQTPGVDGIYLGPADLGISLGFPPLAFEQTTDERQLAAIERIRLACVRADRVIGTSGDPRSMRAAGFGMVTAAMDAMLIRSAVAKIDRLDAVLAGS</sequence>
<reference evidence="5 6" key="1">
    <citation type="submission" date="2019-03" db="EMBL/GenBank/DDBJ databases">
        <title>Genomics of glacier-inhabiting Cryobacterium strains.</title>
        <authorList>
            <person name="Liu Q."/>
            <person name="Xin Y.-H."/>
        </authorList>
    </citation>
    <scope>NUCLEOTIDE SEQUENCE [LARGE SCALE GENOMIC DNA]</scope>
    <source>
        <strain evidence="5 6">TMT1-1</strain>
    </source>
</reference>
<dbReference type="PANTHER" id="PTHR30502:SF0">
    <property type="entry name" value="PHOSPHOENOLPYRUVATE CARBOXYLASE FAMILY PROTEIN"/>
    <property type="match status" value="1"/>
</dbReference>
<feature type="domain" description="HpcH/HpaI aldolase/citrate lyase" evidence="4">
    <location>
        <begin position="30"/>
        <end position="246"/>
    </location>
</feature>
<evidence type="ECO:0000256" key="1">
    <source>
        <dbReference type="ARBA" id="ARBA00005568"/>
    </source>
</evidence>
<keyword evidence="2" id="KW-0479">Metal-binding</keyword>
<organism evidence="5 6">
    <name type="scientific">Cryobacterium lyxosi</name>
    <dbReference type="NCBI Taxonomy" id="1259228"/>
    <lineage>
        <taxon>Bacteria</taxon>
        <taxon>Bacillati</taxon>
        <taxon>Actinomycetota</taxon>
        <taxon>Actinomycetes</taxon>
        <taxon>Micrococcales</taxon>
        <taxon>Microbacteriaceae</taxon>
        <taxon>Cryobacterium</taxon>
    </lineage>
</organism>
<dbReference type="Pfam" id="PF03328">
    <property type="entry name" value="HpcH_HpaI"/>
    <property type="match status" value="1"/>
</dbReference>
<accession>A0A4R8ZK18</accession>
<dbReference type="InterPro" id="IPR050251">
    <property type="entry name" value="HpcH-HpaI_aldolase"/>
</dbReference>
<evidence type="ECO:0000313" key="6">
    <source>
        <dbReference type="Proteomes" id="UP000298424"/>
    </source>
</evidence>
<dbReference type="SUPFAM" id="SSF51621">
    <property type="entry name" value="Phosphoenolpyruvate/pyruvate domain"/>
    <property type="match status" value="1"/>
</dbReference>
<comment type="similarity">
    <text evidence="1">Belongs to the HpcH/HpaI aldolase family.</text>
</comment>
<evidence type="ECO:0000259" key="4">
    <source>
        <dbReference type="Pfam" id="PF03328"/>
    </source>
</evidence>
<comment type="caution">
    <text evidence="5">The sequence shown here is derived from an EMBL/GenBank/DDBJ whole genome shotgun (WGS) entry which is preliminary data.</text>
</comment>
<dbReference type="Proteomes" id="UP000298424">
    <property type="component" value="Unassembled WGS sequence"/>
</dbReference>
<dbReference type="GO" id="GO:0016832">
    <property type="term" value="F:aldehyde-lyase activity"/>
    <property type="evidence" value="ECO:0007669"/>
    <property type="project" value="TreeGrafter"/>
</dbReference>
<keyword evidence="3" id="KW-0456">Lyase</keyword>
<name>A0A4R8ZK18_9MICO</name>
<dbReference type="Gene3D" id="3.20.20.60">
    <property type="entry name" value="Phosphoenolpyruvate-binding domains"/>
    <property type="match status" value="1"/>
</dbReference>
<dbReference type="InterPro" id="IPR040442">
    <property type="entry name" value="Pyrv_kinase-like_dom_sf"/>
</dbReference>
<dbReference type="AlphaFoldDB" id="A0A4R8ZK18"/>
<proteinExistence type="inferred from homology"/>
<dbReference type="PANTHER" id="PTHR30502">
    <property type="entry name" value="2-KETO-3-DEOXY-L-RHAMNONATE ALDOLASE"/>
    <property type="match status" value="1"/>
</dbReference>
<keyword evidence="6" id="KW-1185">Reference proteome</keyword>
<dbReference type="InterPro" id="IPR015813">
    <property type="entry name" value="Pyrv/PenolPyrv_kinase-like_dom"/>
</dbReference>
<dbReference type="InterPro" id="IPR005000">
    <property type="entry name" value="Aldolase/citrate-lyase_domain"/>
</dbReference>
<evidence type="ECO:0000313" key="5">
    <source>
        <dbReference type="EMBL" id="TFD27742.1"/>
    </source>
</evidence>
<dbReference type="OrthoDB" id="3353438at2"/>
<evidence type="ECO:0000256" key="3">
    <source>
        <dbReference type="ARBA" id="ARBA00023239"/>
    </source>
</evidence>
<gene>
    <name evidence="5" type="ORF">E3T27_04570</name>
</gene>